<dbReference type="GO" id="GO:0006487">
    <property type="term" value="P:protein N-linked glycosylation"/>
    <property type="evidence" value="ECO:0007669"/>
    <property type="project" value="TreeGrafter"/>
</dbReference>
<keyword evidence="8" id="KW-1185">Reference proteome</keyword>
<proteinExistence type="predicted"/>
<dbReference type="Proteomes" id="UP000585609">
    <property type="component" value="Unassembled WGS sequence"/>
</dbReference>
<feature type="transmembrane region" description="Helical" evidence="1">
    <location>
        <begin position="231"/>
        <end position="248"/>
    </location>
</feature>
<dbReference type="CDD" id="cd04179">
    <property type="entry name" value="DPM_DPG-synthase_like"/>
    <property type="match status" value="1"/>
</dbReference>
<keyword evidence="1" id="KW-1133">Transmembrane helix</keyword>
<dbReference type="SUPFAM" id="SSF53448">
    <property type="entry name" value="Nucleotide-diphospho-sugar transferases"/>
    <property type="match status" value="1"/>
</dbReference>
<protein>
    <submittedName>
        <fullName evidence="4">Glycosyltransferase</fullName>
    </submittedName>
</protein>
<accession>A0A6V8PE49</accession>
<evidence type="ECO:0000313" key="6">
    <source>
        <dbReference type="Proteomes" id="UP000569018"/>
    </source>
</evidence>
<evidence type="ECO:0000259" key="2">
    <source>
        <dbReference type="Pfam" id="PF00535"/>
    </source>
</evidence>
<keyword evidence="1" id="KW-0472">Membrane</keyword>
<evidence type="ECO:0000313" key="7">
    <source>
        <dbReference type="Proteomes" id="UP000585609"/>
    </source>
</evidence>
<gene>
    <name evidence="3" type="ORF">HKBW3S09_00549</name>
    <name evidence="4" type="ORF">HKBW3S34_01928</name>
    <name evidence="5" type="ORF">HKBW3S47_00626</name>
</gene>
<sequence>MKEASGNFPASVDLEAAIAARKVLAIIPAYNEEKNISRVIQGIRRFSPSLDILVVDDCSADRTAAVAMEEGAEVISLPFNLGYGVACQTGFKYAVGKKYDLAVQIDGDGQHDPSYINALLKEVFDGTVDVAIGSRFLGKSAYRAPLLRKLGMFLFGIIASVLIGQRVTDPTSGFQALNSKVLRFFAQEVYPVDYPDADVLVLLHYARFKIREMPVRMYENVDKSMHKGLKSFYYVFKMVLSILVTMLSKRHILRKVTRPQ</sequence>
<dbReference type="GO" id="GO:0016740">
    <property type="term" value="F:transferase activity"/>
    <property type="evidence" value="ECO:0007669"/>
    <property type="project" value="UniProtKB-KW"/>
</dbReference>
<feature type="transmembrane region" description="Helical" evidence="1">
    <location>
        <begin position="146"/>
        <end position="164"/>
    </location>
</feature>
<dbReference type="EMBL" id="BLRW01000049">
    <property type="protein sequence ID" value="GFP23082.1"/>
    <property type="molecule type" value="Genomic_DNA"/>
</dbReference>
<dbReference type="Proteomes" id="UP000569018">
    <property type="component" value="Unassembled WGS sequence"/>
</dbReference>
<reference evidence="6 7" key="1">
    <citation type="journal article" date="2020" name="Front. Microbiol.">
        <title>Single-cell genomics of novel Actinobacteria with the Wood-Ljungdahl pathway discovered in a serpentinizing system.</title>
        <authorList>
            <person name="Merino N."/>
            <person name="Kawai M."/>
            <person name="Boyd E.S."/>
            <person name="Colman D.R."/>
            <person name="McGlynn S.E."/>
            <person name="Nealson K.H."/>
            <person name="Kurokawa K."/>
            <person name="Hongoh Y."/>
        </authorList>
    </citation>
    <scope>NUCLEOTIDE SEQUENCE [LARGE SCALE GENOMIC DNA]</scope>
    <source>
        <strain evidence="3 7">S09_30</strain>
        <strain evidence="4 8">S34</strain>
        <strain evidence="5 6">S47</strain>
    </source>
</reference>
<dbReference type="Pfam" id="PF00535">
    <property type="entry name" value="Glycos_transf_2"/>
    <property type="match status" value="1"/>
</dbReference>
<dbReference type="Gene3D" id="3.90.550.10">
    <property type="entry name" value="Spore Coat Polysaccharide Biosynthesis Protein SpsA, Chain A"/>
    <property type="match status" value="1"/>
</dbReference>
<evidence type="ECO:0000313" key="5">
    <source>
        <dbReference type="EMBL" id="GFP38926.1"/>
    </source>
</evidence>
<dbReference type="Proteomes" id="UP000588083">
    <property type="component" value="Unassembled WGS sequence"/>
</dbReference>
<dbReference type="EMBL" id="BLSD01000022">
    <property type="protein sequence ID" value="GFP38926.1"/>
    <property type="molecule type" value="Genomic_DNA"/>
</dbReference>
<dbReference type="InterPro" id="IPR001173">
    <property type="entry name" value="Glyco_trans_2-like"/>
</dbReference>
<feature type="domain" description="Glycosyltransferase 2-like" evidence="2">
    <location>
        <begin position="26"/>
        <end position="182"/>
    </location>
</feature>
<evidence type="ECO:0000313" key="3">
    <source>
        <dbReference type="EMBL" id="GFP23082.1"/>
    </source>
</evidence>
<keyword evidence="1" id="KW-0812">Transmembrane</keyword>
<dbReference type="InterPro" id="IPR029044">
    <property type="entry name" value="Nucleotide-diphossugar_trans"/>
</dbReference>
<dbReference type="AlphaFoldDB" id="A0A6V8PE49"/>
<dbReference type="RefSeq" id="WP_176235475.1">
    <property type="nucleotide sequence ID" value="NZ_BLRZ01000141.1"/>
</dbReference>
<evidence type="ECO:0000313" key="8">
    <source>
        <dbReference type="Proteomes" id="UP000588083"/>
    </source>
</evidence>
<dbReference type="PANTHER" id="PTHR10859:SF114">
    <property type="entry name" value="DOLICHOL-PHOSPHATE MANNOSYLTRANSFERASE"/>
    <property type="match status" value="1"/>
</dbReference>
<comment type="caution">
    <text evidence="4">The sequence shown here is derived from an EMBL/GenBank/DDBJ whole genome shotgun (WGS) entry which is preliminary data.</text>
</comment>
<dbReference type="EMBL" id="BLRZ01000141">
    <property type="protein sequence ID" value="GFP31009.1"/>
    <property type="molecule type" value="Genomic_DNA"/>
</dbReference>
<evidence type="ECO:0000313" key="4">
    <source>
        <dbReference type="EMBL" id="GFP31009.1"/>
    </source>
</evidence>
<keyword evidence="4" id="KW-0808">Transferase</keyword>
<dbReference type="PANTHER" id="PTHR10859">
    <property type="entry name" value="GLYCOSYL TRANSFERASE"/>
    <property type="match status" value="1"/>
</dbReference>
<name>A0A6V8PE49_9ACTN</name>
<evidence type="ECO:0000256" key="1">
    <source>
        <dbReference type="SAM" id="Phobius"/>
    </source>
</evidence>
<organism evidence="4 8">
    <name type="scientific">Candidatus Hakubella thermalkaliphila</name>
    <dbReference type="NCBI Taxonomy" id="2754717"/>
    <lineage>
        <taxon>Bacteria</taxon>
        <taxon>Bacillati</taxon>
        <taxon>Actinomycetota</taxon>
        <taxon>Actinomycetota incertae sedis</taxon>
        <taxon>Candidatus Hakubellales</taxon>
        <taxon>Candidatus Hakubellaceae</taxon>
        <taxon>Candidatus Hakubella</taxon>
    </lineage>
</organism>